<evidence type="ECO:0000259" key="5">
    <source>
        <dbReference type="Pfam" id="PF02797"/>
    </source>
</evidence>
<dbReference type="GO" id="GO:0030639">
    <property type="term" value="P:polyketide biosynthetic process"/>
    <property type="evidence" value="ECO:0007669"/>
    <property type="project" value="TreeGrafter"/>
</dbReference>
<gene>
    <name evidence="7" type="ORF">AFK71_18330</name>
</gene>
<comment type="caution">
    <text evidence="7">The sequence shown here is derived from an EMBL/GenBank/DDBJ whole genome shotgun (WGS) entry which is preliminary data.</text>
</comment>
<proteinExistence type="inferred from homology"/>
<evidence type="ECO:0000256" key="3">
    <source>
        <dbReference type="ARBA" id="ARBA00023315"/>
    </source>
</evidence>
<evidence type="ECO:0000313" key="7">
    <source>
        <dbReference type="EMBL" id="KNE20335.1"/>
    </source>
</evidence>
<evidence type="ECO:0000256" key="2">
    <source>
        <dbReference type="ARBA" id="ARBA00022679"/>
    </source>
</evidence>
<dbReference type="GO" id="GO:0016020">
    <property type="term" value="C:membrane"/>
    <property type="evidence" value="ECO:0007669"/>
    <property type="project" value="InterPro"/>
</dbReference>
<dbReference type="Pfam" id="PF02797">
    <property type="entry name" value="Chal_sti_synt_C"/>
    <property type="match status" value="1"/>
</dbReference>
<name>A0A0L0QNX9_VIRPA</name>
<dbReference type="PIRSF" id="PIRSF000451">
    <property type="entry name" value="PKS_III"/>
    <property type="match status" value="1"/>
</dbReference>
<evidence type="ECO:0000313" key="8">
    <source>
        <dbReference type="Proteomes" id="UP000036780"/>
    </source>
</evidence>
<organism evidence="7 8">
    <name type="scientific">Virgibacillus pantothenticus</name>
    <dbReference type="NCBI Taxonomy" id="1473"/>
    <lineage>
        <taxon>Bacteria</taxon>
        <taxon>Bacillati</taxon>
        <taxon>Bacillota</taxon>
        <taxon>Bacilli</taxon>
        <taxon>Bacillales</taxon>
        <taxon>Bacillaceae</taxon>
        <taxon>Virgibacillus</taxon>
    </lineage>
</organism>
<evidence type="ECO:0000256" key="1">
    <source>
        <dbReference type="ARBA" id="ARBA00005531"/>
    </source>
</evidence>
<feature type="domain" description="FAE" evidence="6">
    <location>
        <begin position="15"/>
        <end position="209"/>
    </location>
</feature>
<dbReference type="PANTHER" id="PTHR11877:SF99">
    <property type="entry name" value="1,3,6,8-TETRAHYDROXYNAPHTHALENE SYNTHASE"/>
    <property type="match status" value="1"/>
</dbReference>
<dbReference type="InterPro" id="IPR012328">
    <property type="entry name" value="Chalcone/stilbene_synt_C"/>
</dbReference>
<evidence type="ECO:0000259" key="6">
    <source>
        <dbReference type="Pfam" id="PF08392"/>
    </source>
</evidence>
<dbReference type="CDD" id="cd00831">
    <property type="entry name" value="CHS_like"/>
    <property type="match status" value="1"/>
</dbReference>
<evidence type="ECO:0000256" key="4">
    <source>
        <dbReference type="PIRSR" id="PIRSR000451-1"/>
    </source>
</evidence>
<dbReference type="PATRIC" id="fig|1473.5.peg.2399"/>
<reference evidence="8" key="1">
    <citation type="submission" date="2015-07" db="EMBL/GenBank/DDBJ databases">
        <title>Fjat-10053 dsm26.</title>
        <authorList>
            <person name="Liu B."/>
            <person name="Wang J."/>
            <person name="Zhu Y."/>
            <person name="Liu G."/>
            <person name="Chen Q."/>
            <person name="Chen Z."/>
            <person name="Lan J."/>
            <person name="Che J."/>
            <person name="Ge C."/>
            <person name="Shi H."/>
            <person name="Pan Z."/>
            <person name="Liu X."/>
        </authorList>
    </citation>
    <scope>NUCLEOTIDE SEQUENCE [LARGE SCALE GENOMIC DNA]</scope>
    <source>
        <strain evidence="8">DSM 26</strain>
    </source>
</reference>
<comment type="similarity">
    <text evidence="1">Belongs to the thiolase-like superfamily. Chalcone/stilbene synthases family.</text>
</comment>
<dbReference type="Proteomes" id="UP000036780">
    <property type="component" value="Unassembled WGS sequence"/>
</dbReference>
<dbReference type="GO" id="GO:0006633">
    <property type="term" value="P:fatty acid biosynthetic process"/>
    <property type="evidence" value="ECO:0007669"/>
    <property type="project" value="InterPro"/>
</dbReference>
<protein>
    <submittedName>
        <fullName evidence="7">Naringenin-chalcone synthase</fullName>
    </submittedName>
</protein>
<dbReference type="EMBL" id="LGTO01000007">
    <property type="protein sequence ID" value="KNE20335.1"/>
    <property type="molecule type" value="Genomic_DNA"/>
</dbReference>
<keyword evidence="2" id="KW-0808">Transferase</keyword>
<keyword evidence="3" id="KW-0012">Acyltransferase</keyword>
<dbReference type="InterPro" id="IPR016039">
    <property type="entry name" value="Thiolase-like"/>
</dbReference>
<sequence length="362" mass="40755">MAYICSVGLGIPDYHLSQQYIKQMVQQIFTFSEREINRLLPVFDHAQIEQRQFAVSSDWFLEEHSFQERNDLYLKLAKEFALKAVDDCLYQDNFLSHPIAYQDIDMIIFVSSTGVATPSLDAHLINERPFRQDVQRMPLWGLGCAGGAIGLARANDWLTANPEKCALVICCELCSLTFQKGDLKKSNLIGTALFGDGISAALLVGEQSSLVQRRQNAVPRLLHSYSYTKKGSLSVMGWQITNTGFEVIFSKSIPALVENFWQEHIQLFFEQHHLAANDISAFIAHPGGKKVIEAMQKVLQVDAKKFQHSTAILKSHGNMSSATVLYVLRSWMEEAVYTKEKSVLSALGPGFSSELILMEWMH</sequence>
<dbReference type="GeneID" id="66870510"/>
<dbReference type="SUPFAM" id="SSF53901">
    <property type="entry name" value="Thiolase-like"/>
    <property type="match status" value="2"/>
</dbReference>
<dbReference type="AlphaFoldDB" id="A0A0L0QNX9"/>
<feature type="domain" description="Chalcone/stilbene synthase C-terminal" evidence="5">
    <location>
        <begin position="235"/>
        <end position="358"/>
    </location>
</feature>
<dbReference type="OrthoDB" id="9786288at2"/>
<keyword evidence="8" id="KW-1185">Reference proteome</keyword>
<dbReference type="InterPro" id="IPR011141">
    <property type="entry name" value="Polyketide_synthase_type-III"/>
</dbReference>
<dbReference type="GO" id="GO:0016747">
    <property type="term" value="F:acyltransferase activity, transferring groups other than amino-acyl groups"/>
    <property type="evidence" value="ECO:0007669"/>
    <property type="project" value="InterPro"/>
</dbReference>
<dbReference type="RefSeq" id="WP_050352909.1">
    <property type="nucleotide sequence ID" value="NZ_BOSN01000001.1"/>
</dbReference>
<feature type="active site" description="Acyl-thioester intermediate" evidence="4">
    <location>
        <position position="144"/>
    </location>
</feature>
<dbReference type="InterPro" id="IPR013601">
    <property type="entry name" value="FAE1_typ3_polyketide_synth"/>
</dbReference>
<dbReference type="Pfam" id="PF08392">
    <property type="entry name" value="FAE1_CUT1_RppA"/>
    <property type="match status" value="1"/>
</dbReference>
<dbReference type="PANTHER" id="PTHR11877">
    <property type="entry name" value="HYDROXYMETHYLGLUTARYL-COA SYNTHASE"/>
    <property type="match status" value="1"/>
</dbReference>
<accession>A0A0L0QNX9</accession>
<dbReference type="Gene3D" id="3.40.47.10">
    <property type="match status" value="2"/>
</dbReference>